<sequence>MNRTFITTGIILLCAHMSYSQEVVNQTERGNTNPTIMTMKDRYGLDYDLVDESLLGIDSLVLESINPDLIESSREEIEDVIIYQEGTGMAIRVYSYEKVALNKENQ</sequence>
<dbReference type="AlphaFoldDB" id="A0A8J6PEU1"/>
<comment type="caution">
    <text evidence="1">The sequence shown here is derived from an EMBL/GenBank/DDBJ whole genome shotgun (WGS) entry which is preliminary data.</text>
</comment>
<accession>A0A8J6PEU1</accession>
<reference evidence="1" key="1">
    <citation type="submission" date="2020-09" db="EMBL/GenBank/DDBJ databases">
        <title>Taishania pollutisoli gen. nov., sp. nov., Isolated from Tetrabromobisphenol A-Contaminated Soil.</title>
        <authorList>
            <person name="Chen Q."/>
        </authorList>
    </citation>
    <scope>NUCLEOTIDE SEQUENCE</scope>
    <source>
        <strain evidence="1">CZZ-1</strain>
    </source>
</reference>
<evidence type="ECO:0000313" key="2">
    <source>
        <dbReference type="Proteomes" id="UP000652681"/>
    </source>
</evidence>
<evidence type="ECO:0000313" key="1">
    <source>
        <dbReference type="EMBL" id="MBC9813213.1"/>
    </source>
</evidence>
<protein>
    <submittedName>
        <fullName evidence="1">Uncharacterized protein</fullName>
    </submittedName>
</protein>
<gene>
    <name evidence="1" type="ORF">H9Y05_12115</name>
</gene>
<keyword evidence="2" id="KW-1185">Reference proteome</keyword>
<dbReference type="RefSeq" id="WP_216714442.1">
    <property type="nucleotide sequence ID" value="NZ_JACVEL010000008.1"/>
</dbReference>
<organism evidence="1 2">
    <name type="scientific">Taishania pollutisoli</name>
    <dbReference type="NCBI Taxonomy" id="2766479"/>
    <lineage>
        <taxon>Bacteria</taxon>
        <taxon>Pseudomonadati</taxon>
        <taxon>Bacteroidota</taxon>
        <taxon>Flavobacteriia</taxon>
        <taxon>Flavobacteriales</taxon>
        <taxon>Crocinitomicaceae</taxon>
        <taxon>Taishania</taxon>
    </lineage>
</organism>
<proteinExistence type="predicted"/>
<dbReference type="Proteomes" id="UP000652681">
    <property type="component" value="Unassembled WGS sequence"/>
</dbReference>
<name>A0A8J6PEU1_9FLAO</name>
<dbReference type="EMBL" id="JACVEL010000008">
    <property type="protein sequence ID" value="MBC9813213.1"/>
    <property type="molecule type" value="Genomic_DNA"/>
</dbReference>